<dbReference type="Gene3D" id="3.40.50.720">
    <property type="entry name" value="NAD(P)-binding Rossmann-like Domain"/>
    <property type="match status" value="1"/>
</dbReference>
<sequence>MAESKKTIVLITGANGGIGFEVAAQLLADASKHVLLGSRSLEKGKAAIDELQKRNLPGTVELIQIDVTDEKSVAAAVKQVESNHEYLDILVNNAAIGSPTGAIGEALTASFLTNATGPAVVVEAFKPLMKKSIGTPRIVNVSSGAGSITVRLDSTNPFYEMEFNPYRASKAALNMITACQAVKYGKLGWKVFAFCPGFTVSNLGEMNKVENGAKPTSEGASPIVDIINGARDEEHGKFLNIGGQYPW</sequence>
<proteinExistence type="inferred from homology"/>
<name>A0A1Y2A466_9PLEO</name>
<evidence type="ECO:0000256" key="1">
    <source>
        <dbReference type="ARBA" id="ARBA00006484"/>
    </source>
</evidence>
<dbReference type="PANTHER" id="PTHR43544">
    <property type="entry name" value="SHORT-CHAIN DEHYDROGENASE/REDUCTASE"/>
    <property type="match status" value="1"/>
</dbReference>
<comment type="caution">
    <text evidence="3">The sequence shown here is derived from an EMBL/GenBank/DDBJ whole genome shotgun (WGS) entry which is preliminary data.</text>
</comment>
<gene>
    <name evidence="3" type="ORF">BCR34DRAFT_555814</name>
</gene>
<dbReference type="SUPFAM" id="SSF51735">
    <property type="entry name" value="NAD(P)-binding Rossmann-fold domains"/>
    <property type="match status" value="1"/>
</dbReference>
<dbReference type="Pfam" id="PF00106">
    <property type="entry name" value="adh_short"/>
    <property type="match status" value="1"/>
</dbReference>
<dbReference type="InterPro" id="IPR036291">
    <property type="entry name" value="NAD(P)-bd_dom_sf"/>
</dbReference>
<dbReference type="InterPro" id="IPR002347">
    <property type="entry name" value="SDR_fam"/>
</dbReference>
<dbReference type="GO" id="GO:0005737">
    <property type="term" value="C:cytoplasm"/>
    <property type="evidence" value="ECO:0007669"/>
    <property type="project" value="TreeGrafter"/>
</dbReference>
<evidence type="ECO:0000313" key="3">
    <source>
        <dbReference type="EMBL" id="ORY17288.1"/>
    </source>
</evidence>
<dbReference type="Proteomes" id="UP000193144">
    <property type="component" value="Unassembled WGS sequence"/>
</dbReference>
<dbReference type="GO" id="GO:0019748">
    <property type="term" value="P:secondary metabolic process"/>
    <property type="evidence" value="ECO:0007669"/>
    <property type="project" value="TreeGrafter"/>
</dbReference>
<comment type="similarity">
    <text evidence="1 2">Belongs to the short-chain dehydrogenases/reductases (SDR) family.</text>
</comment>
<evidence type="ECO:0000256" key="2">
    <source>
        <dbReference type="RuleBase" id="RU000363"/>
    </source>
</evidence>
<reference evidence="3 4" key="1">
    <citation type="submission" date="2016-07" db="EMBL/GenBank/DDBJ databases">
        <title>Pervasive Adenine N6-methylation of Active Genes in Fungi.</title>
        <authorList>
            <consortium name="DOE Joint Genome Institute"/>
            <person name="Mondo S.J."/>
            <person name="Dannebaum R.O."/>
            <person name="Kuo R.C."/>
            <person name="Labutti K."/>
            <person name="Haridas S."/>
            <person name="Kuo A."/>
            <person name="Salamov A."/>
            <person name="Ahrendt S.R."/>
            <person name="Lipzen A."/>
            <person name="Sullivan W."/>
            <person name="Andreopoulos W.B."/>
            <person name="Clum A."/>
            <person name="Lindquist E."/>
            <person name="Daum C."/>
            <person name="Ramamoorthy G.K."/>
            <person name="Gryganskyi A."/>
            <person name="Culley D."/>
            <person name="Magnuson J.K."/>
            <person name="James T.Y."/>
            <person name="O'Malley M.A."/>
            <person name="Stajich J.E."/>
            <person name="Spatafora J.W."/>
            <person name="Visel A."/>
            <person name="Grigoriev I.V."/>
        </authorList>
    </citation>
    <scope>NUCLEOTIDE SEQUENCE [LARGE SCALE GENOMIC DNA]</scope>
    <source>
        <strain evidence="3 4">CBS 115471</strain>
    </source>
</reference>
<dbReference type="PRINTS" id="PR00080">
    <property type="entry name" value="SDRFAMILY"/>
</dbReference>
<dbReference type="PRINTS" id="PR00081">
    <property type="entry name" value="GDHRDH"/>
</dbReference>
<accession>A0A1Y2A466</accession>
<dbReference type="PANTHER" id="PTHR43544:SF32">
    <property type="entry name" value="CHAIN DEHYDROGENASE, PUTATIVE (AFU_ORTHOLOGUE AFUA_5G01530)-RELATED"/>
    <property type="match status" value="1"/>
</dbReference>
<dbReference type="OrthoDB" id="191139at2759"/>
<dbReference type="EMBL" id="MCFA01000013">
    <property type="protein sequence ID" value="ORY17288.1"/>
    <property type="molecule type" value="Genomic_DNA"/>
</dbReference>
<dbReference type="AlphaFoldDB" id="A0A1Y2A466"/>
<protein>
    <recommendedName>
        <fullName evidence="5">Short chain dehydrogenase</fullName>
    </recommendedName>
</protein>
<dbReference type="GO" id="GO:0016491">
    <property type="term" value="F:oxidoreductase activity"/>
    <property type="evidence" value="ECO:0007669"/>
    <property type="project" value="TreeGrafter"/>
</dbReference>
<organism evidence="3 4">
    <name type="scientific">Clohesyomyces aquaticus</name>
    <dbReference type="NCBI Taxonomy" id="1231657"/>
    <lineage>
        <taxon>Eukaryota</taxon>
        <taxon>Fungi</taxon>
        <taxon>Dikarya</taxon>
        <taxon>Ascomycota</taxon>
        <taxon>Pezizomycotina</taxon>
        <taxon>Dothideomycetes</taxon>
        <taxon>Pleosporomycetidae</taxon>
        <taxon>Pleosporales</taxon>
        <taxon>Lindgomycetaceae</taxon>
        <taxon>Clohesyomyces</taxon>
    </lineage>
</organism>
<dbReference type="InterPro" id="IPR051468">
    <property type="entry name" value="Fungal_SecMetab_SDRs"/>
</dbReference>
<keyword evidence="4" id="KW-1185">Reference proteome</keyword>
<evidence type="ECO:0000313" key="4">
    <source>
        <dbReference type="Proteomes" id="UP000193144"/>
    </source>
</evidence>
<evidence type="ECO:0008006" key="5">
    <source>
        <dbReference type="Google" id="ProtNLM"/>
    </source>
</evidence>